<comment type="caution">
    <text evidence="2">The sequence shown here is derived from an EMBL/GenBank/DDBJ whole genome shotgun (WGS) entry which is preliminary data.</text>
</comment>
<dbReference type="AlphaFoldDB" id="A1ZXG7"/>
<proteinExistence type="predicted"/>
<evidence type="ECO:0000313" key="2">
    <source>
        <dbReference type="EMBL" id="EAY24935.1"/>
    </source>
</evidence>
<dbReference type="EMBL" id="AAWS01000058">
    <property type="protein sequence ID" value="EAY24935.1"/>
    <property type="molecule type" value="Genomic_DNA"/>
</dbReference>
<keyword evidence="3" id="KW-1185">Reference proteome</keyword>
<accession>A1ZXG7</accession>
<keyword evidence="1" id="KW-0812">Transmembrane</keyword>
<name>A1ZXG7_MICM2</name>
<reference evidence="2 3" key="1">
    <citation type="submission" date="2007-01" db="EMBL/GenBank/DDBJ databases">
        <authorList>
            <person name="Haygood M."/>
            <person name="Podell S."/>
            <person name="Anderson C."/>
            <person name="Hopkinson B."/>
            <person name="Roe K."/>
            <person name="Barbeau K."/>
            <person name="Gaasterland T."/>
            <person name="Ferriera S."/>
            <person name="Johnson J."/>
            <person name="Kravitz S."/>
            <person name="Beeson K."/>
            <person name="Sutton G."/>
            <person name="Rogers Y.-H."/>
            <person name="Friedman R."/>
            <person name="Frazier M."/>
            <person name="Venter J.C."/>
        </authorList>
    </citation>
    <scope>NUCLEOTIDE SEQUENCE [LARGE SCALE GENOMIC DNA]</scope>
    <source>
        <strain evidence="2 3">ATCC 23134</strain>
    </source>
</reference>
<dbReference type="Proteomes" id="UP000004095">
    <property type="component" value="Unassembled WGS sequence"/>
</dbReference>
<evidence type="ECO:0000313" key="3">
    <source>
        <dbReference type="Proteomes" id="UP000004095"/>
    </source>
</evidence>
<organism evidence="2 3">
    <name type="scientific">Microscilla marina ATCC 23134</name>
    <dbReference type="NCBI Taxonomy" id="313606"/>
    <lineage>
        <taxon>Bacteria</taxon>
        <taxon>Pseudomonadati</taxon>
        <taxon>Bacteroidota</taxon>
        <taxon>Cytophagia</taxon>
        <taxon>Cytophagales</taxon>
        <taxon>Microscillaceae</taxon>
        <taxon>Microscilla</taxon>
    </lineage>
</organism>
<keyword evidence="1" id="KW-1133">Transmembrane helix</keyword>
<gene>
    <name evidence="2" type="ORF">M23134_04974</name>
</gene>
<protein>
    <submittedName>
        <fullName evidence="2">Uncharacterized protein</fullName>
    </submittedName>
</protein>
<keyword evidence="1" id="KW-0472">Membrane</keyword>
<evidence type="ECO:0000256" key="1">
    <source>
        <dbReference type="SAM" id="Phobius"/>
    </source>
</evidence>
<sequence>MLWVSFLIENTAFGYELFILDWQLFFTFVKIYIRKFEKKVAKTSHIT</sequence>
<feature type="transmembrane region" description="Helical" evidence="1">
    <location>
        <begin position="12"/>
        <end position="33"/>
    </location>
</feature>